<evidence type="ECO:0000256" key="7">
    <source>
        <dbReference type="ARBA" id="ARBA00023136"/>
    </source>
</evidence>
<evidence type="ECO:0000313" key="12">
    <source>
        <dbReference type="EMBL" id="TNN60123.1"/>
    </source>
</evidence>
<feature type="transmembrane region" description="Helical" evidence="11">
    <location>
        <begin position="20"/>
        <end position="44"/>
    </location>
</feature>
<gene>
    <name evidence="12" type="primary">Tmem57</name>
    <name evidence="12" type="ORF">EYF80_029675</name>
</gene>
<dbReference type="PANTHER" id="PTHR47464">
    <property type="entry name" value="MACOILIN"/>
    <property type="match status" value="1"/>
</dbReference>
<dbReference type="AlphaFoldDB" id="A0A4Z2H4V7"/>
<feature type="region of interest" description="Disordered" evidence="10">
    <location>
        <begin position="489"/>
        <end position="508"/>
    </location>
</feature>
<feature type="transmembrane region" description="Helical" evidence="11">
    <location>
        <begin position="74"/>
        <end position="104"/>
    </location>
</feature>
<dbReference type="GO" id="GO:0023041">
    <property type="term" value="P:neuronal signal transduction"/>
    <property type="evidence" value="ECO:0007669"/>
    <property type="project" value="InterPro"/>
</dbReference>
<keyword evidence="4 11" id="KW-0812">Transmembrane</keyword>
<feature type="compositionally biased region" description="Polar residues" evidence="10">
    <location>
        <begin position="351"/>
        <end position="361"/>
    </location>
</feature>
<feature type="region of interest" description="Disordered" evidence="10">
    <location>
        <begin position="315"/>
        <end position="406"/>
    </location>
</feature>
<evidence type="ECO:0000256" key="6">
    <source>
        <dbReference type="ARBA" id="ARBA00022989"/>
    </source>
</evidence>
<dbReference type="GO" id="GO:0031965">
    <property type="term" value="C:nuclear membrane"/>
    <property type="evidence" value="ECO:0007669"/>
    <property type="project" value="UniProtKB-SubCell"/>
</dbReference>
<feature type="compositionally biased region" description="Low complexity" evidence="10">
    <location>
        <begin position="362"/>
        <end position="374"/>
    </location>
</feature>
<feature type="compositionally biased region" description="Polar residues" evidence="10">
    <location>
        <begin position="278"/>
        <end position="287"/>
    </location>
</feature>
<keyword evidence="13" id="KW-1185">Reference proteome</keyword>
<feature type="coiled-coil region" evidence="9">
    <location>
        <begin position="616"/>
        <end position="650"/>
    </location>
</feature>
<evidence type="ECO:0000256" key="10">
    <source>
        <dbReference type="SAM" id="MobiDB-lite"/>
    </source>
</evidence>
<dbReference type="OrthoDB" id="10071111at2759"/>
<feature type="compositionally biased region" description="Polar residues" evidence="10">
    <location>
        <begin position="237"/>
        <end position="252"/>
    </location>
</feature>
<dbReference type="PANTHER" id="PTHR47464:SF3">
    <property type="entry name" value="MACOILIN-2 ISOFORM X1"/>
    <property type="match status" value="1"/>
</dbReference>
<evidence type="ECO:0000256" key="8">
    <source>
        <dbReference type="ARBA" id="ARBA00023242"/>
    </source>
</evidence>
<dbReference type="Pfam" id="PF09726">
    <property type="entry name" value="Macoilin"/>
    <property type="match status" value="1"/>
</dbReference>
<keyword evidence="5" id="KW-0256">Endoplasmic reticulum</keyword>
<feature type="region of interest" description="Disordered" evidence="10">
    <location>
        <begin position="231"/>
        <end position="287"/>
    </location>
</feature>
<reference evidence="12 13" key="1">
    <citation type="submission" date="2019-03" db="EMBL/GenBank/DDBJ databases">
        <title>First draft genome of Liparis tanakae, snailfish: a comprehensive survey of snailfish specific genes.</title>
        <authorList>
            <person name="Kim W."/>
            <person name="Song I."/>
            <person name="Jeong J.-H."/>
            <person name="Kim D."/>
            <person name="Kim S."/>
            <person name="Ryu S."/>
            <person name="Song J.Y."/>
            <person name="Lee S.K."/>
        </authorList>
    </citation>
    <scope>NUCLEOTIDE SEQUENCE [LARGE SCALE GENOMIC DNA]</scope>
    <source>
        <tissue evidence="12">Muscle</tissue>
    </source>
</reference>
<comment type="subcellular location">
    <subcellularLocation>
        <location evidence="1">Nucleus membrane</location>
        <topology evidence="1">Multi-pass membrane protein</topology>
    </subcellularLocation>
    <subcellularLocation>
        <location evidence="2">Rough endoplasmic reticulum membrane</location>
        <topology evidence="2">Multi-pass membrane protein</topology>
    </subcellularLocation>
</comment>
<comment type="similarity">
    <text evidence="3">Belongs to the macoilin family.</text>
</comment>
<evidence type="ECO:0000256" key="3">
    <source>
        <dbReference type="ARBA" id="ARBA00008298"/>
    </source>
</evidence>
<dbReference type="GO" id="GO:0030867">
    <property type="term" value="C:rough endoplasmic reticulum membrane"/>
    <property type="evidence" value="ECO:0007669"/>
    <property type="project" value="UniProtKB-SubCell"/>
</dbReference>
<sequence length="691" mass="77357">MKRRNADCSKLRRPLKRNRITEGIYGSTFLYLKFLLVWALVLLADFVLEFRFEYLWPFWLFIRSVYDSFRYQGLAFSVFFVCVAFTSDIICLLFIPVQWLFFAASTYVWVQYVWHTERGVCLPTVSLWILFVYIEAAIRFKDLKNFHVDLCRPFAAHCIGYPVVTLGFGFKSYVSYKMRLRKQKEVQKENEFYMQLLQQALPPEQQMLQRQEREAEDAAAAAVAAAAKGISEVETPPVSQNGAPANKKTSASLPELEYKEKGKEGRGGGGGDAKKQHNSNSILPSSVDSKLQEMEYMENQMNNKRLTTELGSTDNLLLKEDNNSSCSSSSSSSSKNSKNASSNAAALNSSPRGHSATNGGVPSSSAAPSSSSSSGKNEKKHKLAVGKGSAGGSHRDPTDNCIPNNQLSKPEALVRLEQDIKKLKADLQASRQVEQDLRSQIGSLGSAERTIRTELGQLRQENELLQNKLHNAVQAKQKDKQAVGQLEKRLKAEQEARGAAEKQLADEKKRKKLEEATAARAVALAAASRGECTDTLRRRIIELETECKKLSLDIMLKEDQIRELELKVQELHKYKENEKDTEVLMSALSAMQDKTQHLENSLSAETRIKLDLFSALGDAKRQLEIAQAQILQKDQEIKDLKQKIAEVMAVMPSISYSADTNSVTPHYSSKFMDTNPSGLDPNASIYQPLKK</sequence>
<feature type="region of interest" description="Disordered" evidence="10">
    <location>
        <begin position="669"/>
        <end position="691"/>
    </location>
</feature>
<dbReference type="EMBL" id="SRLO01000340">
    <property type="protein sequence ID" value="TNN60123.1"/>
    <property type="molecule type" value="Genomic_DNA"/>
</dbReference>
<organism evidence="12 13">
    <name type="scientific">Liparis tanakae</name>
    <name type="common">Tanaka's snailfish</name>
    <dbReference type="NCBI Taxonomy" id="230148"/>
    <lineage>
        <taxon>Eukaryota</taxon>
        <taxon>Metazoa</taxon>
        <taxon>Chordata</taxon>
        <taxon>Craniata</taxon>
        <taxon>Vertebrata</taxon>
        <taxon>Euteleostomi</taxon>
        <taxon>Actinopterygii</taxon>
        <taxon>Neopterygii</taxon>
        <taxon>Teleostei</taxon>
        <taxon>Neoteleostei</taxon>
        <taxon>Acanthomorphata</taxon>
        <taxon>Eupercaria</taxon>
        <taxon>Perciformes</taxon>
        <taxon>Cottioidei</taxon>
        <taxon>Cottales</taxon>
        <taxon>Liparidae</taxon>
        <taxon>Liparis</taxon>
    </lineage>
</organism>
<evidence type="ECO:0000313" key="13">
    <source>
        <dbReference type="Proteomes" id="UP000314294"/>
    </source>
</evidence>
<proteinExistence type="inferred from homology"/>
<feature type="compositionally biased region" description="Low complexity" evidence="10">
    <location>
        <begin position="323"/>
        <end position="350"/>
    </location>
</feature>
<keyword evidence="9" id="KW-0175">Coiled coil</keyword>
<keyword evidence="8" id="KW-0539">Nucleus</keyword>
<evidence type="ECO:0000256" key="4">
    <source>
        <dbReference type="ARBA" id="ARBA00022692"/>
    </source>
</evidence>
<dbReference type="Proteomes" id="UP000314294">
    <property type="component" value="Unassembled WGS sequence"/>
</dbReference>
<protein>
    <submittedName>
        <fullName evidence="12">Macoilin</fullName>
    </submittedName>
</protein>
<feature type="transmembrane region" description="Helical" evidence="11">
    <location>
        <begin position="116"/>
        <end position="134"/>
    </location>
</feature>
<feature type="compositionally biased region" description="Basic and acidic residues" evidence="10">
    <location>
        <begin position="256"/>
        <end position="266"/>
    </location>
</feature>
<evidence type="ECO:0000256" key="11">
    <source>
        <dbReference type="SAM" id="Phobius"/>
    </source>
</evidence>
<keyword evidence="6 11" id="KW-1133">Transmembrane helix</keyword>
<dbReference type="InterPro" id="IPR019130">
    <property type="entry name" value="Macoilin"/>
</dbReference>
<accession>A0A4Z2H4V7</accession>
<evidence type="ECO:0000256" key="9">
    <source>
        <dbReference type="SAM" id="Coils"/>
    </source>
</evidence>
<keyword evidence="7 11" id="KW-0472">Membrane</keyword>
<evidence type="ECO:0000256" key="1">
    <source>
        <dbReference type="ARBA" id="ARBA00004232"/>
    </source>
</evidence>
<feature type="transmembrane region" description="Helical" evidence="11">
    <location>
        <begin position="154"/>
        <end position="174"/>
    </location>
</feature>
<evidence type="ECO:0000256" key="2">
    <source>
        <dbReference type="ARBA" id="ARBA00004269"/>
    </source>
</evidence>
<evidence type="ECO:0000256" key="5">
    <source>
        <dbReference type="ARBA" id="ARBA00022824"/>
    </source>
</evidence>
<comment type="caution">
    <text evidence="12">The sequence shown here is derived from an EMBL/GenBank/DDBJ whole genome shotgun (WGS) entry which is preliminary data.</text>
</comment>
<name>A0A4Z2H4V7_9TELE</name>